<dbReference type="Gene3D" id="3.40.50.880">
    <property type="match status" value="1"/>
</dbReference>
<proteinExistence type="predicted"/>
<dbReference type="PANTHER" id="PTHR40469">
    <property type="entry name" value="SECRETED GLYCOSYL HYDROLASE"/>
    <property type="match status" value="1"/>
</dbReference>
<evidence type="ECO:0000256" key="1">
    <source>
        <dbReference type="SAM" id="SignalP"/>
    </source>
</evidence>
<organism evidence="3">
    <name type="scientific">Tunturiibacter psychrotolerans</name>
    <dbReference type="NCBI Taxonomy" id="3069686"/>
    <lineage>
        <taxon>Bacteria</taxon>
        <taxon>Pseudomonadati</taxon>
        <taxon>Acidobacteriota</taxon>
        <taxon>Terriglobia</taxon>
        <taxon>Terriglobales</taxon>
        <taxon>Acidobacteriaceae</taxon>
        <taxon>Tunturiibacter</taxon>
    </lineage>
</organism>
<dbReference type="PANTHER" id="PTHR40469:SF2">
    <property type="entry name" value="GALACTOSE-BINDING DOMAIN-LIKE SUPERFAMILY PROTEIN"/>
    <property type="match status" value="1"/>
</dbReference>
<dbReference type="RefSeq" id="WP_353063909.1">
    <property type="nucleotide sequence ID" value="NZ_CP132942.1"/>
</dbReference>
<name>A0AAU7ZQ48_9BACT</name>
<dbReference type="AlphaFoldDB" id="A0AAU7ZQ48"/>
<reference evidence="3" key="1">
    <citation type="submission" date="2023-08" db="EMBL/GenBank/DDBJ databases">
        <authorList>
            <person name="Messyasz A."/>
            <person name="Mannisto M.K."/>
            <person name="Kerkhof L.J."/>
            <person name="Haggblom M."/>
        </authorList>
    </citation>
    <scope>NUCLEOTIDE SEQUENCE</scope>
    <source>
        <strain evidence="3">X5P6</strain>
    </source>
</reference>
<dbReference type="InterPro" id="IPR029062">
    <property type="entry name" value="Class_I_gatase-like"/>
</dbReference>
<dbReference type="KEGG" id="tpsc:RBB77_22040"/>
<dbReference type="EMBL" id="CP132942">
    <property type="protein sequence ID" value="XCB33064.1"/>
    <property type="molecule type" value="Genomic_DNA"/>
</dbReference>
<feature type="chain" id="PRO_5043493366" evidence="1">
    <location>
        <begin position="24"/>
        <end position="254"/>
    </location>
</feature>
<dbReference type="Pfam" id="PF06283">
    <property type="entry name" value="ThuA"/>
    <property type="match status" value="1"/>
</dbReference>
<dbReference type="InterPro" id="IPR029010">
    <property type="entry name" value="ThuA-like"/>
</dbReference>
<feature type="signal peptide" evidence="1">
    <location>
        <begin position="1"/>
        <end position="23"/>
    </location>
</feature>
<gene>
    <name evidence="3" type="ORF">RBB77_22040</name>
</gene>
<sequence>MRIYLRAAAILVIAFAVMSSAHAQNAPFRVLAFWTTEGEVDHSDFARQAIEFFTEAAVRDHFEFRATTDWKEMNPETLAKTQVVVWLNGQPDTSEERAAFERYMSNGGAWLGTHVSGYNDRSTTWRWFVDFLGGAVFFANNWPPLPATLHVDDPTHPVVKGLPRSFVAPANEWYVWKPSARANPAVKVLVTLDPSNYPLGFKDRLLSGDCPLVWTNKKFRMLYLNIGHGDKVLSTPEIRTLFENSLLWLGRPQN</sequence>
<keyword evidence="1" id="KW-0732">Signal</keyword>
<evidence type="ECO:0000259" key="2">
    <source>
        <dbReference type="Pfam" id="PF06283"/>
    </source>
</evidence>
<feature type="domain" description="ThuA-like" evidence="2">
    <location>
        <begin position="29"/>
        <end position="248"/>
    </location>
</feature>
<reference evidence="3" key="2">
    <citation type="journal article" date="2024" name="Environ. Microbiol.">
        <title>Genome analysis and description of Tunturibacter gen. nov. expands the diversity of Terriglobia in tundra soils.</title>
        <authorList>
            <person name="Messyasz A."/>
            <person name="Mannisto M.K."/>
            <person name="Kerkhof L.J."/>
            <person name="Haggblom M.M."/>
        </authorList>
    </citation>
    <scope>NUCLEOTIDE SEQUENCE</scope>
    <source>
        <strain evidence="3">X5P6</strain>
    </source>
</reference>
<evidence type="ECO:0000313" key="3">
    <source>
        <dbReference type="EMBL" id="XCB33064.1"/>
    </source>
</evidence>
<accession>A0AAU7ZQ48</accession>
<dbReference type="SUPFAM" id="SSF52317">
    <property type="entry name" value="Class I glutamine amidotransferase-like"/>
    <property type="match status" value="1"/>
</dbReference>
<protein>
    <submittedName>
        <fullName evidence="3">ThuA domain-containing protein</fullName>
    </submittedName>
</protein>